<dbReference type="Pfam" id="PF00132">
    <property type="entry name" value="Hexapep"/>
    <property type="match status" value="1"/>
</dbReference>
<keyword evidence="2" id="KW-1185">Reference proteome</keyword>
<dbReference type="RefSeq" id="WP_055423833.1">
    <property type="nucleotide sequence ID" value="NZ_CYHH01000008.1"/>
</dbReference>
<dbReference type="InterPro" id="IPR050484">
    <property type="entry name" value="Transf_Hexapept/Carb_Anhydrase"/>
</dbReference>
<evidence type="ECO:0000313" key="1">
    <source>
        <dbReference type="EMBL" id="CUB07554.1"/>
    </source>
</evidence>
<keyword evidence="1" id="KW-0808">Transferase</keyword>
<name>A0A0K6IWW2_9PROT</name>
<dbReference type="OrthoDB" id="5294899at2"/>
<dbReference type="InterPro" id="IPR047324">
    <property type="entry name" value="LbH_gamma_CA-like"/>
</dbReference>
<reference evidence="2" key="1">
    <citation type="submission" date="2015-08" db="EMBL/GenBank/DDBJ databases">
        <authorList>
            <person name="Babu N.S."/>
            <person name="Beckwith C.J."/>
            <person name="Beseler K.G."/>
            <person name="Brison A."/>
            <person name="Carone J.V."/>
            <person name="Caskin T.P."/>
            <person name="Diamond M."/>
            <person name="Durham M.E."/>
            <person name="Foxe J.M."/>
            <person name="Go M."/>
            <person name="Henderson B.A."/>
            <person name="Jones I.B."/>
            <person name="McGettigan J.A."/>
            <person name="Micheletti S.J."/>
            <person name="Nasrallah M.E."/>
            <person name="Ortiz D."/>
            <person name="Piller C.R."/>
            <person name="Privatt S.R."/>
            <person name="Schneider S.L."/>
            <person name="Sharp S."/>
            <person name="Smith T.C."/>
            <person name="Stanton J.D."/>
            <person name="Ullery H.E."/>
            <person name="Wilson R.J."/>
            <person name="Serrano M.G."/>
            <person name="Buck G."/>
            <person name="Lee V."/>
            <person name="Wang Y."/>
            <person name="Carvalho R."/>
            <person name="Voegtly L."/>
            <person name="Shi R."/>
            <person name="Duckworth R."/>
            <person name="Johnson A."/>
            <person name="Loviza R."/>
            <person name="Walstead R."/>
            <person name="Shah Z."/>
            <person name="Kiflezghi M."/>
            <person name="Wade K."/>
            <person name="Ball S.L."/>
            <person name="Bradley K.W."/>
            <person name="Asai D.J."/>
            <person name="Bowman C.A."/>
            <person name="Russell D.A."/>
            <person name="Pope W.H."/>
            <person name="Jacobs-Sera D."/>
            <person name="Hendrix R.W."/>
            <person name="Hatfull G.F."/>
        </authorList>
    </citation>
    <scope>NUCLEOTIDE SEQUENCE [LARGE SCALE GENOMIC DNA]</scope>
    <source>
        <strain evidence="2">JCM 19170</strain>
    </source>
</reference>
<accession>A0A0K6IWW2</accession>
<dbReference type="GO" id="GO:0016740">
    <property type="term" value="F:transferase activity"/>
    <property type="evidence" value="ECO:0007669"/>
    <property type="project" value="UniProtKB-KW"/>
</dbReference>
<evidence type="ECO:0000313" key="2">
    <source>
        <dbReference type="Proteomes" id="UP000182108"/>
    </source>
</evidence>
<dbReference type="Proteomes" id="UP000182108">
    <property type="component" value="Unassembled WGS sequence"/>
</dbReference>
<organism evidence="1 2">
    <name type="scientific">Tepidiphilus thermophilus</name>
    <dbReference type="NCBI Taxonomy" id="876478"/>
    <lineage>
        <taxon>Bacteria</taxon>
        <taxon>Pseudomonadati</taxon>
        <taxon>Pseudomonadota</taxon>
        <taxon>Hydrogenophilia</taxon>
        <taxon>Hydrogenophilales</taxon>
        <taxon>Hydrogenophilaceae</taxon>
        <taxon>Tepidiphilus</taxon>
    </lineage>
</organism>
<dbReference type="PANTHER" id="PTHR13061">
    <property type="entry name" value="DYNACTIN SUBUNIT P25"/>
    <property type="match status" value="1"/>
</dbReference>
<sequence>MALYALGDKRPQLGPDCWVADSAEVIGDVRLGREVSIWFNAVLRGDNEPITIGAGTNVQDGVILHDDEGIPLTIGAGVSIGHMAMLHGCTVGDGCLIGINAVILNRAVIGAHCIIGANALIPEGKVIPERSLVVGSPGRVIRTLTDEEVSRLHANAAHYREAAQRYRTALTRIG</sequence>
<dbReference type="PANTHER" id="PTHR13061:SF29">
    <property type="entry name" value="GAMMA CARBONIC ANHYDRASE-LIKE 1, MITOCHONDRIAL-RELATED"/>
    <property type="match status" value="1"/>
</dbReference>
<dbReference type="InterPro" id="IPR001451">
    <property type="entry name" value="Hexapep"/>
</dbReference>
<dbReference type="InterPro" id="IPR011004">
    <property type="entry name" value="Trimer_LpxA-like_sf"/>
</dbReference>
<dbReference type="CDD" id="cd04645">
    <property type="entry name" value="LbH_gamma_CA_like"/>
    <property type="match status" value="1"/>
</dbReference>
<gene>
    <name evidence="1" type="ORF">Ga0061068_10882</name>
</gene>
<proteinExistence type="predicted"/>
<dbReference type="Gene3D" id="2.160.10.10">
    <property type="entry name" value="Hexapeptide repeat proteins"/>
    <property type="match status" value="1"/>
</dbReference>
<dbReference type="EMBL" id="CYHH01000008">
    <property type="protein sequence ID" value="CUB07554.1"/>
    <property type="molecule type" value="Genomic_DNA"/>
</dbReference>
<dbReference type="AlphaFoldDB" id="A0A0K6IWW2"/>
<dbReference type="SUPFAM" id="SSF51161">
    <property type="entry name" value="Trimeric LpxA-like enzymes"/>
    <property type="match status" value="1"/>
</dbReference>
<protein>
    <submittedName>
        <fullName evidence="1">Carbonic anhydrase or acetyltransferase, isoleucine patch superfamily</fullName>
    </submittedName>
</protein>